<dbReference type="Proteomes" id="UP000297777">
    <property type="component" value="Unassembled WGS sequence"/>
</dbReference>
<dbReference type="AlphaFoldDB" id="A0A4Z1EMJ8"/>
<dbReference type="EMBL" id="PQXH01000067">
    <property type="protein sequence ID" value="TGO13565.1"/>
    <property type="molecule type" value="Genomic_DNA"/>
</dbReference>
<evidence type="ECO:0000313" key="1">
    <source>
        <dbReference type="EMBL" id="TGO13565.1"/>
    </source>
</evidence>
<name>A0A4Z1EMJ8_9HELO</name>
<keyword evidence="2" id="KW-1185">Reference proteome</keyword>
<sequence>MVVMKIARREKLAGVVGGKVPRKDEKCDFSSQQMEIVEMKTVEVNRRYFLEERVLRKTAWQASVMAQKQDQ</sequence>
<proteinExistence type="predicted"/>
<reference evidence="1 2" key="1">
    <citation type="submission" date="2017-12" db="EMBL/GenBank/DDBJ databases">
        <title>Comparative genomics of Botrytis spp.</title>
        <authorList>
            <person name="Valero-Jimenez C.A."/>
            <person name="Tapia P."/>
            <person name="Veloso J."/>
            <person name="Silva-Moreno E."/>
            <person name="Staats M."/>
            <person name="Valdes J.H."/>
            <person name="Van Kan J.A.L."/>
        </authorList>
    </citation>
    <scope>NUCLEOTIDE SEQUENCE [LARGE SCALE GENOMIC DNA]</scope>
    <source>
        <strain evidence="1 2">Bt9001</strain>
    </source>
</reference>
<organism evidence="1 2">
    <name type="scientific">Botrytis tulipae</name>
    <dbReference type="NCBI Taxonomy" id="87230"/>
    <lineage>
        <taxon>Eukaryota</taxon>
        <taxon>Fungi</taxon>
        <taxon>Dikarya</taxon>
        <taxon>Ascomycota</taxon>
        <taxon>Pezizomycotina</taxon>
        <taxon>Leotiomycetes</taxon>
        <taxon>Helotiales</taxon>
        <taxon>Sclerotiniaceae</taxon>
        <taxon>Botrytis</taxon>
    </lineage>
</organism>
<comment type="caution">
    <text evidence="1">The sequence shown here is derived from an EMBL/GenBank/DDBJ whole genome shotgun (WGS) entry which is preliminary data.</text>
</comment>
<accession>A0A4Z1EMJ8</accession>
<evidence type="ECO:0000313" key="2">
    <source>
        <dbReference type="Proteomes" id="UP000297777"/>
    </source>
</evidence>
<protein>
    <submittedName>
        <fullName evidence="1">Uncharacterized protein</fullName>
    </submittedName>
</protein>
<gene>
    <name evidence="1" type="ORF">BTUL_0067g00070</name>
</gene>